<evidence type="ECO:0000256" key="2">
    <source>
        <dbReference type="ARBA" id="ARBA00008914"/>
    </source>
</evidence>
<evidence type="ECO:0000256" key="8">
    <source>
        <dbReference type="SAM" id="MobiDB-lite"/>
    </source>
</evidence>
<evidence type="ECO:0000256" key="6">
    <source>
        <dbReference type="ARBA" id="ARBA00023136"/>
    </source>
</evidence>
<dbReference type="OrthoDB" id="5292153at2"/>
<dbReference type="GO" id="GO:0005886">
    <property type="term" value="C:plasma membrane"/>
    <property type="evidence" value="ECO:0007669"/>
    <property type="project" value="UniProtKB-SubCell"/>
</dbReference>
<keyword evidence="5 9" id="KW-1133">Transmembrane helix</keyword>
<dbReference type="NCBIfam" id="NF006285">
    <property type="entry name" value="PRK08457.1"/>
    <property type="match status" value="1"/>
</dbReference>
<dbReference type="InterPro" id="IPR050330">
    <property type="entry name" value="Bact_OuterMem_StrucFunc"/>
</dbReference>
<dbReference type="PANTHER" id="PTHR30329:SF21">
    <property type="entry name" value="LIPOPROTEIN YIAD-RELATED"/>
    <property type="match status" value="1"/>
</dbReference>
<evidence type="ECO:0000256" key="9">
    <source>
        <dbReference type="SAM" id="Phobius"/>
    </source>
</evidence>
<evidence type="ECO:0000256" key="5">
    <source>
        <dbReference type="ARBA" id="ARBA00022989"/>
    </source>
</evidence>
<evidence type="ECO:0000256" key="3">
    <source>
        <dbReference type="ARBA" id="ARBA00022475"/>
    </source>
</evidence>
<dbReference type="RefSeq" id="WP_115570596.1">
    <property type="nucleotide sequence ID" value="NZ_NXLT01000002.1"/>
</dbReference>
<keyword evidence="11" id="KW-0282">Flagellum</keyword>
<comment type="subcellular location">
    <subcellularLocation>
        <location evidence="1">Cell membrane</location>
        <topology evidence="1">Single-pass membrane protein</topology>
    </subcellularLocation>
</comment>
<dbReference type="Pfam" id="PF00691">
    <property type="entry name" value="OmpA"/>
    <property type="match status" value="1"/>
</dbReference>
<keyword evidence="4 9" id="KW-0812">Transmembrane</keyword>
<dbReference type="CDD" id="cd07185">
    <property type="entry name" value="OmpA_C-like"/>
    <property type="match status" value="1"/>
</dbReference>
<dbReference type="SUPFAM" id="SSF103088">
    <property type="entry name" value="OmpA-like"/>
    <property type="match status" value="1"/>
</dbReference>
<keyword evidence="6 7" id="KW-0472">Membrane</keyword>
<proteinExistence type="inferred from homology"/>
<keyword evidence="11" id="KW-0966">Cell projection</keyword>
<dbReference type="InterPro" id="IPR036737">
    <property type="entry name" value="OmpA-like_sf"/>
</dbReference>
<dbReference type="PROSITE" id="PS51123">
    <property type="entry name" value="OMPA_2"/>
    <property type="match status" value="1"/>
</dbReference>
<dbReference type="PANTHER" id="PTHR30329">
    <property type="entry name" value="STATOR ELEMENT OF FLAGELLAR MOTOR COMPLEX"/>
    <property type="match status" value="1"/>
</dbReference>
<name>A0A3D8IS02_9HELI</name>
<dbReference type="Proteomes" id="UP000256514">
    <property type="component" value="Unassembled WGS sequence"/>
</dbReference>
<organism evidence="11 12">
    <name type="scientific">Helicobacter equorum</name>
    <dbReference type="NCBI Taxonomy" id="361872"/>
    <lineage>
        <taxon>Bacteria</taxon>
        <taxon>Pseudomonadati</taxon>
        <taxon>Campylobacterota</taxon>
        <taxon>Epsilonproteobacteria</taxon>
        <taxon>Campylobacterales</taxon>
        <taxon>Helicobacteraceae</taxon>
        <taxon>Helicobacter</taxon>
    </lineage>
</organism>
<dbReference type="InterPro" id="IPR006665">
    <property type="entry name" value="OmpA-like"/>
</dbReference>
<dbReference type="InterPro" id="IPR025713">
    <property type="entry name" value="MotB-like_N_dom"/>
</dbReference>
<keyword evidence="3" id="KW-1003">Cell membrane</keyword>
<sequence length="250" mass="27572">MAKKKKCPECAAGEKWAVPYADFLSLLLALFIALWAISSTSPEKAKALKEAFIIIFDYPISMPLPSPVDQDSGNYQGNDADESSPSSGHISEPSIPSDIQADIGGVLEQIDSGTFLRLPSQILFEAGVAEITNSDNFTYLERLVTIIKAYPEYVHLDVRGYTDDSPLPVGSPYKDQYALSSARAINVMNELVQKGIQPHRISISGYGPYDPIVPNDTPQNRARNNRVEIFFFVSKNNASKIQSLLEKQNQ</sequence>
<feature type="domain" description="OmpA-like" evidence="10">
    <location>
        <begin position="111"/>
        <end position="235"/>
    </location>
</feature>
<dbReference type="Gene3D" id="3.30.1330.60">
    <property type="entry name" value="OmpA-like domain"/>
    <property type="match status" value="1"/>
</dbReference>
<dbReference type="Pfam" id="PF13677">
    <property type="entry name" value="MotB_plug"/>
    <property type="match status" value="1"/>
</dbReference>
<gene>
    <name evidence="11" type="ORF">CQA54_02245</name>
</gene>
<comment type="similarity">
    <text evidence="2">Belongs to the MotB family.</text>
</comment>
<comment type="caution">
    <text evidence="11">The sequence shown here is derived from an EMBL/GenBank/DDBJ whole genome shotgun (WGS) entry which is preliminary data.</text>
</comment>
<feature type="region of interest" description="Disordered" evidence="8">
    <location>
        <begin position="67"/>
        <end position="94"/>
    </location>
</feature>
<evidence type="ECO:0000313" key="11">
    <source>
        <dbReference type="EMBL" id="RDU67770.1"/>
    </source>
</evidence>
<evidence type="ECO:0000256" key="7">
    <source>
        <dbReference type="PROSITE-ProRule" id="PRU00473"/>
    </source>
</evidence>
<protein>
    <submittedName>
        <fullName evidence="11">Flagellar motor protein MotB</fullName>
    </submittedName>
</protein>
<feature type="compositionally biased region" description="Low complexity" evidence="8">
    <location>
        <begin position="83"/>
        <end position="94"/>
    </location>
</feature>
<dbReference type="EMBL" id="NXLT01000002">
    <property type="protein sequence ID" value="RDU67770.1"/>
    <property type="molecule type" value="Genomic_DNA"/>
</dbReference>
<accession>A0A3D8IS02</accession>
<evidence type="ECO:0000259" key="10">
    <source>
        <dbReference type="PROSITE" id="PS51123"/>
    </source>
</evidence>
<keyword evidence="12" id="KW-1185">Reference proteome</keyword>
<evidence type="ECO:0000313" key="12">
    <source>
        <dbReference type="Proteomes" id="UP000256514"/>
    </source>
</evidence>
<dbReference type="AlphaFoldDB" id="A0A3D8IS02"/>
<reference evidence="11 12" key="1">
    <citation type="submission" date="2018-04" db="EMBL/GenBank/DDBJ databases">
        <title>Novel Campyloabacter and Helicobacter Species and Strains.</title>
        <authorList>
            <person name="Mannion A.J."/>
            <person name="Shen Z."/>
            <person name="Fox J.G."/>
        </authorList>
    </citation>
    <scope>NUCLEOTIDE SEQUENCE [LARGE SCALE GENOMIC DNA]</scope>
    <source>
        <strain evidence="11 12">MIT 12-6600</strain>
    </source>
</reference>
<evidence type="ECO:0000256" key="4">
    <source>
        <dbReference type="ARBA" id="ARBA00022692"/>
    </source>
</evidence>
<evidence type="ECO:0000256" key="1">
    <source>
        <dbReference type="ARBA" id="ARBA00004162"/>
    </source>
</evidence>
<keyword evidence="11" id="KW-0969">Cilium</keyword>
<feature type="transmembrane region" description="Helical" evidence="9">
    <location>
        <begin position="20"/>
        <end position="38"/>
    </location>
</feature>